<feature type="compositionally biased region" description="Gly residues" evidence="1">
    <location>
        <begin position="262"/>
        <end position="375"/>
    </location>
</feature>
<sequence length="413" mass="40258">MTYSGFDIFQKTRGPGTSSLVRAQSSSGSLKQIHENLVQNIGDSQKSLADFWKGQSAATGSAGLTPLIQASQLVAENLDRAQRSMQEQADNFQHVQDNAKDVAKDRANDNTPEDWFSIGASDDEKAAAKFDADTKFNVELYEPYYQTTQPRKSTLAADYPAAHDPNVSAGGVTPNPVDVSASGGHQSSAGHSAGSSGGYTGGPSTYTPPPGAAGYQAPPPPGHSPSGVTPPSVVPTTNDHTSAAFAGPTQTPGGPGSPSWQGPGGAGINGPGGSNSGFGPGFGPVGGFGGGSFGSGGGRGGFGPGGSGSGFGPGGGGASSGGAAGVGRGVGAGAGTGAGAMGEGAGAARPGGMGAAGAKGQAGMGGMGGGGNKGGKGPEDEEHQRKILLTEEDPDSIFGGYDGNRPTPPVIGA</sequence>
<reference evidence="2 3" key="1">
    <citation type="journal article" date="2015" name="Int. J. Syst. Evol. Microbiol.">
        <title>Amycolatopsis rhabdoformis sp. nov., an actinomycete isolated from a tropical forest soil.</title>
        <authorList>
            <person name="Souza W.R."/>
            <person name="Silva R.E."/>
            <person name="Goodfellow M."/>
            <person name="Busarakam K."/>
            <person name="Figueiro F.S."/>
            <person name="Ferreira D."/>
            <person name="Rodrigues-Filho E."/>
            <person name="Moraes L.A.B."/>
            <person name="Zucchi T.D."/>
        </authorList>
    </citation>
    <scope>NUCLEOTIDE SEQUENCE [LARGE SCALE GENOMIC DNA]</scope>
    <source>
        <strain evidence="2 3">NCIMB 14900</strain>
    </source>
</reference>
<dbReference type="RefSeq" id="WP_326567241.1">
    <property type="nucleotide sequence ID" value="NZ_CP142149.1"/>
</dbReference>
<feature type="compositionally biased region" description="Pro residues" evidence="1">
    <location>
        <begin position="206"/>
        <end position="223"/>
    </location>
</feature>
<organism evidence="2 3">
    <name type="scientific">Amycolatopsis rhabdoformis</name>
    <dbReference type="NCBI Taxonomy" id="1448059"/>
    <lineage>
        <taxon>Bacteria</taxon>
        <taxon>Bacillati</taxon>
        <taxon>Actinomycetota</taxon>
        <taxon>Actinomycetes</taxon>
        <taxon>Pseudonocardiales</taxon>
        <taxon>Pseudonocardiaceae</taxon>
        <taxon>Amycolatopsis</taxon>
    </lineage>
</organism>
<dbReference type="EMBL" id="CP142149">
    <property type="protein sequence ID" value="WSE28237.1"/>
    <property type="molecule type" value="Genomic_DNA"/>
</dbReference>
<evidence type="ECO:0000256" key="1">
    <source>
        <dbReference type="SAM" id="MobiDB-lite"/>
    </source>
</evidence>
<feature type="compositionally biased region" description="Low complexity" evidence="1">
    <location>
        <begin position="224"/>
        <end position="237"/>
    </location>
</feature>
<proteinExistence type="predicted"/>
<feature type="compositionally biased region" description="Low complexity" evidence="1">
    <location>
        <begin position="246"/>
        <end position="261"/>
    </location>
</feature>
<gene>
    <name evidence="2" type="ORF">VSH64_36170</name>
</gene>
<feature type="compositionally biased region" description="Basic and acidic residues" evidence="1">
    <location>
        <begin position="376"/>
        <end position="389"/>
    </location>
</feature>
<dbReference type="Proteomes" id="UP001330812">
    <property type="component" value="Chromosome"/>
</dbReference>
<keyword evidence="3" id="KW-1185">Reference proteome</keyword>
<protein>
    <recommendedName>
        <fullName evidence="4">WXG100 family type VII secretion target</fullName>
    </recommendedName>
</protein>
<feature type="compositionally biased region" description="Low complexity" evidence="1">
    <location>
        <begin position="180"/>
        <end position="194"/>
    </location>
</feature>
<name>A0ABZ1I1H4_9PSEU</name>
<evidence type="ECO:0000313" key="3">
    <source>
        <dbReference type="Proteomes" id="UP001330812"/>
    </source>
</evidence>
<feature type="region of interest" description="Disordered" evidence="1">
    <location>
        <begin position="160"/>
        <end position="413"/>
    </location>
</feature>
<evidence type="ECO:0000313" key="2">
    <source>
        <dbReference type="EMBL" id="WSE28237.1"/>
    </source>
</evidence>
<accession>A0ABZ1I1H4</accession>
<evidence type="ECO:0008006" key="4">
    <source>
        <dbReference type="Google" id="ProtNLM"/>
    </source>
</evidence>